<dbReference type="NCBIfam" id="TIGR03889">
    <property type="entry name" value="nitrile_acc"/>
    <property type="match status" value="1"/>
</dbReference>
<reference evidence="2" key="2">
    <citation type="submission" date="2020-09" db="EMBL/GenBank/DDBJ databases">
        <authorList>
            <person name="Sun Q."/>
            <person name="Zhou Y."/>
        </authorList>
    </citation>
    <scope>NUCLEOTIDE SEQUENCE</scope>
    <source>
        <strain evidence="2">CGMCC 1.12987</strain>
    </source>
</reference>
<dbReference type="InterPro" id="IPR008990">
    <property type="entry name" value="Elect_transpt_acc-like_dom_sf"/>
</dbReference>
<comment type="caution">
    <text evidence="2">The sequence shown here is derived from an EMBL/GenBank/DDBJ whole genome shotgun (WGS) entry which is preliminary data.</text>
</comment>
<name>A0A917D1N4_9BACL</name>
<dbReference type="Pfam" id="PF21006">
    <property type="entry name" value="NHase_beta_N"/>
    <property type="match status" value="1"/>
</dbReference>
<accession>A0A917D1N4</accession>
<gene>
    <name evidence="2" type="ORF">GCM10010916_24390</name>
</gene>
<dbReference type="AlphaFoldDB" id="A0A917D1N4"/>
<proteinExistence type="predicted"/>
<dbReference type="Proteomes" id="UP000644756">
    <property type="component" value="Unassembled WGS sequence"/>
</dbReference>
<dbReference type="RefSeq" id="WP_188531332.1">
    <property type="nucleotide sequence ID" value="NZ_BMGR01000007.1"/>
</dbReference>
<reference evidence="2" key="1">
    <citation type="journal article" date="2014" name="Int. J. Syst. Evol. Microbiol.">
        <title>Complete genome sequence of Corynebacterium casei LMG S-19264T (=DSM 44701T), isolated from a smear-ripened cheese.</title>
        <authorList>
            <consortium name="US DOE Joint Genome Institute (JGI-PGF)"/>
            <person name="Walter F."/>
            <person name="Albersmeier A."/>
            <person name="Kalinowski J."/>
            <person name="Ruckert C."/>
        </authorList>
    </citation>
    <scope>NUCLEOTIDE SEQUENCE</scope>
    <source>
        <strain evidence="2">CGMCC 1.12987</strain>
    </source>
</reference>
<dbReference type="InterPro" id="IPR049054">
    <property type="entry name" value="CN_hydtase_beta-like_N"/>
</dbReference>
<dbReference type="InterPro" id="IPR023808">
    <property type="entry name" value="Nitrile_Hydratase_acc_put"/>
</dbReference>
<dbReference type="SUPFAM" id="SSF50090">
    <property type="entry name" value="Electron transport accessory proteins"/>
    <property type="match status" value="1"/>
</dbReference>
<sequence length="116" mass="13433">MSQDAKALISDIQESMKLPRDNGELVFKTPWEGRIFAMAVLMTEKGVYPWKSFNGKFAREIGEAERGQPEAEMVASYYHHWVKAFEKVLLEAEVLKSEQLETRTSEFQTGRRHHIC</sequence>
<protein>
    <recommendedName>
        <fullName evidence="1">Nitrile hydratase beta subunit-like N-terminal domain-containing protein</fullName>
    </recommendedName>
</protein>
<evidence type="ECO:0000259" key="1">
    <source>
        <dbReference type="Pfam" id="PF21006"/>
    </source>
</evidence>
<evidence type="ECO:0000313" key="3">
    <source>
        <dbReference type="Proteomes" id="UP000644756"/>
    </source>
</evidence>
<organism evidence="2 3">
    <name type="scientific">Paenibacillus abyssi</name>
    <dbReference type="NCBI Taxonomy" id="1340531"/>
    <lineage>
        <taxon>Bacteria</taxon>
        <taxon>Bacillati</taxon>
        <taxon>Bacillota</taxon>
        <taxon>Bacilli</taxon>
        <taxon>Bacillales</taxon>
        <taxon>Paenibacillaceae</taxon>
        <taxon>Paenibacillus</taxon>
    </lineage>
</organism>
<dbReference type="InterPro" id="IPR042262">
    <property type="entry name" value="CN_hydtase_beta_C"/>
</dbReference>
<dbReference type="Gene3D" id="1.10.472.20">
    <property type="entry name" value="Nitrile hydratase, beta subunit"/>
    <property type="match status" value="1"/>
</dbReference>
<keyword evidence="3" id="KW-1185">Reference proteome</keyword>
<dbReference type="EMBL" id="BMGR01000007">
    <property type="protein sequence ID" value="GGG06591.1"/>
    <property type="molecule type" value="Genomic_DNA"/>
</dbReference>
<evidence type="ECO:0000313" key="2">
    <source>
        <dbReference type="EMBL" id="GGG06591.1"/>
    </source>
</evidence>
<feature type="domain" description="Nitrile hydratase beta subunit-like N-terminal" evidence="1">
    <location>
        <begin position="22"/>
        <end position="109"/>
    </location>
</feature>